<evidence type="ECO:0000256" key="5">
    <source>
        <dbReference type="ARBA" id="ARBA00023295"/>
    </source>
</evidence>
<keyword evidence="2 7" id="KW-0378">Hydrolase</keyword>
<keyword evidence="6" id="KW-0624">Polysaccharide degradation</keyword>
<comment type="similarity">
    <text evidence="1 7">Belongs to the glycosyl hydrolase 5 (cellulase A) family.</text>
</comment>
<dbReference type="PANTHER" id="PTHR35923:SF2">
    <property type="entry name" value="ENDOGLUCANASE"/>
    <property type="match status" value="1"/>
</dbReference>
<evidence type="ECO:0000256" key="7">
    <source>
        <dbReference type="RuleBase" id="RU361153"/>
    </source>
</evidence>
<reference evidence="11" key="1">
    <citation type="submission" date="2013-12" db="EMBL/GenBank/DDBJ databases">
        <title>The Genome Sequence of Aphanomyces astaci APO3.</title>
        <authorList>
            <consortium name="The Broad Institute Genomics Platform"/>
            <person name="Russ C."/>
            <person name="Tyler B."/>
            <person name="van West P."/>
            <person name="Dieguez-Uribeondo J."/>
            <person name="Young S.K."/>
            <person name="Zeng Q."/>
            <person name="Gargeya S."/>
            <person name="Fitzgerald M."/>
            <person name="Abouelleil A."/>
            <person name="Alvarado L."/>
            <person name="Chapman S.B."/>
            <person name="Gainer-Dewar J."/>
            <person name="Goldberg J."/>
            <person name="Griggs A."/>
            <person name="Gujja S."/>
            <person name="Hansen M."/>
            <person name="Howarth C."/>
            <person name="Imamovic A."/>
            <person name="Ireland A."/>
            <person name="Larimer J."/>
            <person name="McCowan C."/>
            <person name="Murphy C."/>
            <person name="Pearson M."/>
            <person name="Poon T.W."/>
            <person name="Priest M."/>
            <person name="Roberts A."/>
            <person name="Saif S."/>
            <person name="Shea T."/>
            <person name="Sykes S."/>
            <person name="Wortman J."/>
            <person name="Nusbaum C."/>
            <person name="Birren B."/>
        </authorList>
    </citation>
    <scope>NUCLEOTIDE SEQUENCE [LARGE SCALE GENOMIC DNA]</scope>
    <source>
        <strain evidence="11">APO3</strain>
    </source>
</reference>
<dbReference type="Gene3D" id="3.20.20.80">
    <property type="entry name" value="Glycosidases"/>
    <property type="match status" value="1"/>
</dbReference>
<evidence type="ECO:0000256" key="3">
    <source>
        <dbReference type="ARBA" id="ARBA00023001"/>
    </source>
</evidence>
<feature type="domain" description="Glycoside hydrolase family 5" evidence="10">
    <location>
        <begin position="249"/>
        <end position="577"/>
    </location>
</feature>
<keyword evidence="4" id="KW-0119">Carbohydrate metabolism</keyword>
<dbReference type="Pfam" id="PF00150">
    <property type="entry name" value="Cellulase"/>
    <property type="match status" value="1"/>
</dbReference>
<evidence type="ECO:0000256" key="8">
    <source>
        <dbReference type="SAM" id="MobiDB-lite"/>
    </source>
</evidence>
<dbReference type="GO" id="GO:0004553">
    <property type="term" value="F:hydrolase activity, hydrolyzing O-glycosyl compounds"/>
    <property type="evidence" value="ECO:0007669"/>
    <property type="project" value="InterPro"/>
</dbReference>
<dbReference type="AlphaFoldDB" id="W4GIM2"/>
<feature type="transmembrane region" description="Helical" evidence="9">
    <location>
        <begin position="148"/>
        <end position="170"/>
    </location>
</feature>
<protein>
    <recommendedName>
        <fullName evidence="10">Glycoside hydrolase family 5 domain-containing protein</fullName>
    </recommendedName>
</protein>
<keyword evidence="9" id="KW-0472">Membrane</keyword>
<dbReference type="InterPro" id="IPR018087">
    <property type="entry name" value="Glyco_hydro_5_CS"/>
</dbReference>
<dbReference type="VEuPathDB" id="FungiDB:H257_07695"/>
<dbReference type="SUPFAM" id="SSF51445">
    <property type="entry name" value="(Trans)glycosidases"/>
    <property type="match status" value="1"/>
</dbReference>
<dbReference type="InterPro" id="IPR017853">
    <property type="entry name" value="GH"/>
</dbReference>
<accession>W4GIM2</accession>
<sequence>MEDSRRSTNDLGASFSRGSIAFTRDDRSARFEVDVVQPDHQVVLAPLRIGEEGDDHVYITASTENSNSYHSSSHDNPPSSSLSSRPTGINTQYSAHPTVFERPTDVDATSDYRLYDLPSRGVQPITITYVEETSRSESPKDYKGRLRVWPGLMLLLSIFTLSSVAIAFGAKKSYDSSKSRMISVQAAAAKRRAIQDGLGDDISEVADDGVVNNPRTYTTKSCSLPNYQSKNGQIVAVSPNGTEVAVGIKGVNWFGMETLNAVPFGLWQNDQNGTTVFDIASFLQRNGFNSVRLPVSVGHLLDDTPPAVGLVNRQANRAMNLKSYMTTIQSIVQAMGYRQITVLISMHTLLPNDNSGGLWYDKNIPEALVLKSFDLLAKGLCSDTYWNVIGIDLKNEPHLATWGDGIPATDWALGAAKLGNHMLSVCPQWVGFVEGINGGPQTGIIDGKSWVYYNWWGGGLQGAATKAVEFNVPHKLVYSPHYYTTAVSPQDYFYDGKWQLMVELSDDRLRTRVADSMYAMFGFLAGNDAAMVMGEFGGLYTNDKHPLLTTRRTTDFVVESLVKAKYAGAYMWSLNPESAYQFNPITPGSYTEGLLLDDWLTPNKPFLKGMEGLNMLPNLRLFPCFLDKKP</sequence>
<proteinExistence type="inferred from homology"/>
<gene>
    <name evidence="11" type="ORF">H257_07695</name>
</gene>
<dbReference type="OrthoDB" id="442731at2759"/>
<evidence type="ECO:0000256" key="1">
    <source>
        <dbReference type="ARBA" id="ARBA00005641"/>
    </source>
</evidence>
<name>W4GIM2_APHAT</name>
<dbReference type="EMBL" id="KI913129">
    <property type="protein sequence ID" value="ETV78889.1"/>
    <property type="molecule type" value="Genomic_DNA"/>
</dbReference>
<evidence type="ECO:0000259" key="10">
    <source>
        <dbReference type="Pfam" id="PF00150"/>
    </source>
</evidence>
<keyword evidence="5 7" id="KW-0326">Glycosidase</keyword>
<evidence type="ECO:0000256" key="4">
    <source>
        <dbReference type="ARBA" id="ARBA00023277"/>
    </source>
</evidence>
<dbReference type="GO" id="GO:0030245">
    <property type="term" value="P:cellulose catabolic process"/>
    <property type="evidence" value="ECO:0007669"/>
    <property type="project" value="UniProtKB-KW"/>
</dbReference>
<evidence type="ECO:0000256" key="9">
    <source>
        <dbReference type="SAM" id="Phobius"/>
    </source>
</evidence>
<organism evidence="11">
    <name type="scientific">Aphanomyces astaci</name>
    <name type="common">Crayfish plague agent</name>
    <dbReference type="NCBI Taxonomy" id="112090"/>
    <lineage>
        <taxon>Eukaryota</taxon>
        <taxon>Sar</taxon>
        <taxon>Stramenopiles</taxon>
        <taxon>Oomycota</taxon>
        <taxon>Saprolegniomycetes</taxon>
        <taxon>Saprolegniales</taxon>
        <taxon>Verrucalvaceae</taxon>
        <taxon>Aphanomyces</taxon>
    </lineage>
</organism>
<keyword evidence="9" id="KW-1133">Transmembrane helix</keyword>
<dbReference type="GeneID" id="20809691"/>
<evidence type="ECO:0000256" key="2">
    <source>
        <dbReference type="ARBA" id="ARBA00022801"/>
    </source>
</evidence>
<dbReference type="RefSeq" id="XP_009831608.1">
    <property type="nucleotide sequence ID" value="XM_009833306.1"/>
</dbReference>
<feature type="compositionally biased region" description="Low complexity" evidence="8">
    <location>
        <begin position="65"/>
        <end position="86"/>
    </location>
</feature>
<keyword evidence="3" id="KW-0136">Cellulose degradation</keyword>
<dbReference type="PROSITE" id="PS00659">
    <property type="entry name" value="GLYCOSYL_HYDROL_F5"/>
    <property type="match status" value="1"/>
</dbReference>
<dbReference type="InterPro" id="IPR001547">
    <property type="entry name" value="Glyco_hydro_5"/>
</dbReference>
<evidence type="ECO:0000313" key="11">
    <source>
        <dbReference type="EMBL" id="ETV78889.1"/>
    </source>
</evidence>
<dbReference type="STRING" id="112090.W4GIM2"/>
<evidence type="ECO:0000256" key="6">
    <source>
        <dbReference type="ARBA" id="ARBA00023326"/>
    </source>
</evidence>
<dbReference type="PANTHER" id="PTHR35923">
    <property type="entry name" value="MAJOR EXTRACELLULAR ENDOGLUCANASE"/>
    <property type="match status" value="1"/>
</dbReference>
<feature type="region of interest" description="Disordered" evidence="8">
    <location>
        <begin position="65"/>
        <end position="89"/>
    </location>
</feature>
<keyword evidence="9" id="KW-0812">Transmembrane</keyword>